<gene>
    <name evidence="2" type="primary">21</name>
    <name evidence="3" type="synonym">276</name>
    <name evidence="2" type="ORF">PBI_JAY2JAY_21</name>
    <name evidence="3" type="ORF">PBI_JAY2JAY_276</name>
</gene>
<accession>A0A0A0RLX4</accession>
<dbReference type="EMBL" id="KM652554">
    <property type="protein sequence ID" value="AIW02520.1"/>
    <property type="molecule type" value="Genomic_DNA"/>
</dbReference>
<dbReference type="KEGG" id="vg:26797005"/>
<evidence type="ECO:0000313" key="4">
    <source>
        <dbReference type="Proteomes" id="UP000030200"/>
    </source>
</evidence>
<sequence>MTNLSKPERTKLDDLAYVGGFDWDDEPYQFNITQVWKETRGRYYVASDSGCSCPSPFENINYTDEAHGPYNKTELRAYFERELKNERGYRPQSELRQEISSLLAQLT</sequence>
<reference evidence="2 4" key="1">
    <citation type="submission" date="2014-09" db="EMBL/GenBank/DDBJ databases">
        <authorList>
            <person name="Gicewicz E.A."/>
            <person name="Hiryak K.M."/>
            <person name="Horoschock A.N."/>
            <person name="Kneeream E.R."/>
            <person name="Luchetta J."/>
            <person name="Mikolon A.R."/>
            <person name="Smith S.N."/>
            <person name="Svintozelskiy S."/>
            <person name="Yucha M.L."/>
            <person name="Manna D.P."/>
            <person name="Pidcock K.A."/>
            <person name="Laing C.E."/>
            <person name="Schaff J.E."/>
            <person name="Dashiell C.L."/>
            <person name="Macialek J.A."/>
            <person name="Anders K.R."/>
            <person name="Braun M.A."/>
            <person name="Delesalle V.A."/>
            <person name="Hughes L.E."/>
            <person name="Ware V.C."/>
            <person name="Bradley K.W."/>
            <person name="Barker L.P."/>
            <person name="Asai D.J."/>
            <person name="Bowman C.A."/>
            <person name="Russell D.A."/>
            <person name="Pope W.H."/>
            <person name="Jacobs-Sera D."/>
            <person name="Hendrix R.W."/>
            <person name="Hatfull G.F."/>
        </authorList>
    </citation>
    <scope>NUCLEOTIDE SEQUENCE [LARGE SCALE GENOMIC DNA]</scope>
</reference>
<dbReference type="EMBL" id="KM652554">
    <property type="protein sequence ID" value="AIW02729.1"/>
    <property type="molecule type" value="Genomic_DNA"/>
</dbReference>
<proteinExistence type="predicted"/>
<dbReference type="Pfam" id="PF24459">
    <property type="entry name" value="DUF7574"/>
    <property type="match status" value="1"/>
</dbReference>
<evidence type="ECO:0000313" key="3">
    <source>
        <dbReference type="EMBL" id="AIW02729.1"/>
    </source>
</evidence>
<feature type="domain" description="DUF7574" evidence="1">
    <location>
        <begin position="14"/>
        <end position="105"/>
    </location>
</feature>
<dbReference type="InterPro" id="IPR055996">
    <property type="entry name" value="DUF7574"/>
</dbReference>
<dbReference type="GeneID" id="26796750"/>
<evidence type="ECO:0000313" key="2">
    <source>
        <dbReference type="EMBL" id="AIW02520.1"/>
    </source>
</evidence>
<evidence type="ECO:0000259" key="1">
    <source>
        <dbReference type="Pfam" id="PF24459"/>
    </source>
</evidence>
<dbReference type="Proteomes" id="UP000030200">
    <property type="component" value="Segment"/>
</dbReference>
<name>A0A0A0RLX4_9CAUD</name>
<organism evidence="2 4">
    <name type="scientific">Streptomyces phage Jay2Jay</name>
    <dbReference type="NCBI Taxonomy" id="1556290"/>
    <lineage>
        <taxon>Viruses</taxon>
        <taxon>Duplodnaviria</taxon>
        <taxon>Heunggongvirae</taxon>
        <taxon>Uroviricota</taxon>
        <taxon>Caudoviricetes</taxon>
        <taxon>Stanwilliamsviridae</taxon>
        <taxon>Boydwoodruffvirinae</taxon>
        <taxon>Samistivirus</taxon>
        <taxon>Samistivirus jay2jay</taxon>
    </lineage>
</organism>
<protein>
    <recommendedName>
        <fullName evidence="1">DUF7574 domain-containing protein</fullName>
    </recommendedName>
</protein>
<keyword evidence="4" id="KW-1185">Reference proteome</keyword>
<dbReference type="KEGG" id="vg:26796750"/>
<dbReference type="OrthoDB" id="19314at10239"/>
<dbReference type="RefSeq" id="YP_009225956.1">
    <property type="nucleotide sequence ID" value="NC_029098.1"/>
</dbReference>
<dbReference type="RefSeq" id="YP_009225747.1">
    <property type="nucleotide sequence ID" value="NC_029098.1"/>
</dbReference>
<dbReference type="GeneID" id="26797005"/>